<dbReference type="HOGENOM" id="CLU_154596_0_0_6"/>
<reference evidence="2" key="1">
    <citation type="submission" date="2006-08" db="EMBL/GenBank/DDBJ databases">
        <title>Complete sequence of Alkalilimnicola ehrilichei MLHE-1.</title>
        <authorList>
            <person name="Copeland A."/>
            <person name="Lucas S."/>
            <person name="Lapidus A."/>
            <person name="Barry K."/>
            <person name="Detter J.C."/>
            <person name="Glavina del Rio T."/>
            <person name="Hammon N."/>
            <person name="Israni S."/>
            <person name="Dalin E."/>
            <person name="Tice H."/>
            <person name="Pitluck S."/>
            <person name="Sims D."/>
            <person name="Brettin T."/>
            <person name="Bruce D."/>
            <person name="Han C."/>
            <person name="Tapia R."/>
            <person name="Gilna P."/>
            <person name="Schmutz J."/>
            <person name="Larimer F."/>
            <person name="Land M."/>
            <person name="Hauser L."/>
            <person name="Kyrpides N."/>
            <person name="Mikhailova N."/>
            <person name="Oremland R.S."/>
            <person name="Hoeft S.E."/>
            <person name="Switzer-Blum J."/>
            <person name="Kulp T."/>
            <person name="King G."/>
            <person name="Tabita R."/>
            <person name="Witte B."/>
            <person name="Santini J.M."/>
            <person name="Basu P."/>
            <person name="Hollibaugh J.T."/>
            <person name="Xie G."/>
            <person name="Stolz J.F."/>
            <person name="Richardson P."/>
        </authorList>
    </citation>
    <scope>NUCLEOTIDE SEQUENCE [LARGE SCALE GENOMIC DNA]</scope>
    <source>
        <strain evidence="2">ATCC BAA-1101 / DSM 17681 / MLHE-1</strain>
    </source>
</reference>
<dbReference type="eggNOG" id="ENOG50348IJ">
    <property type="taxonomic scope" value="Bacteria"/>
</dbReference>
<accession>Q0A8D9</accession>
<dbReference type="EMBL" id="CP000453">
    <property type="protein sequence ID" value="ABI56898.1"/>
    <property type="molecule type" value="Genomic_DNA"/>
</dbReference>
<name>Q0A8D9_ALKEH</name>
<protein>
    <submittedName>
        <fullName evidence="1">Uncharacterized protein</fullName>
    </submittedName>
</protein>
<dbReference type="Proteomes" id="UP000001962">
    <property type="component" value="Chromosome"/>
</dbReference>
<dbReference type="KEGG" id="aeh:Mlg_1551"/>
<sequence length="104" mass="11567">MGHRTMRIEIPGDLTFSDLHLTRESDGSVSFDWAVIEQICEANDIAPEEFMDPPEENLANLLMGWYYRHRALGGESDPVAESLATEVAMEELSGRTISHPPGHA</sequence>
<evidence type="ECO:0000313" key="2">
    <source>
        <dbReference type="Proteomes" id="UP000001962"/>
    </source>
</evidence>
<keyword evidence="2" id="KW-1185">Reference proteome</keyword>
<dbReference type="AlphaFoldDB" id="Q0A8D9"/>
<organism evidence="1 2">
    <name type="scientific">Alkalilimnicola ehrlichii (strain ATCC BAA-1101 / DSM 17681 / MLHE-1)</name>
    <dbReference type="NCBI Taxonomy" id="187272"/>
    <lineage>
        <taxon>Bacteria</taxon>
        <taxon>Pseudomonadati</taxon>
        <taxon>Pseudomonadota</taxon>
        <taxon>Gammaproteobacteria</taxon>
        <taxon>Chromatiales</taxon>
        <taxon>Ectothiorhodospiraceae</taxon>
        <taxon>Alkalilimnicola</taxon>
    </lineage>
</organism>
<proteinExistence type="predicted"/>
<gene>
    <name evidence="1" type="ordered locus">Mlg_1551</name>
</gene>
<evidence type="ECO:0000313" key="1">
    <source>
        <dbReference type="EMBL" id="ABI56898.1"/>
    </source>
</evidence>